<keyword evidence="2 3" id="KW-0378">Hydrolase</keyword>
<dbReference type="SUPFAM" id="SSF53474">
    <property type="entry name" value="alpha/beta-Hydrolases"/>
    <property type="match status" value="1"/>
</dbReference>
<dbReference type="InterPro" id="IPR050309">
    <property type="entry name" value="Type-B_Carboxylest/Lipase"/>
</dbReference>
<evidence type="ECO:0000256" key="1">
    <source>
        <dbReference type="ARBA" id="ARBA00005964"/>
    </source>
</evidence>
<organism evidence="5 6">
    <name type="scientific">Nibrella viscosa</name>
    <dbReference type="NCBI Taxonomy" id="1084524"/>
    <lineage>
        <taxon>Bacteria</taxon>
        <taxon>Pseudomonadati</taxon>
        <taxon>Bacteroidota</taxon>
        <taxon>Cytophagia</taxon>
        <taxon>Cytophagales</taxon>
        <taxon>Spirosomataceae</taxon>
        <taxon>Nibrella</taxon>
    </lineage>
</organism>
<keyword evidence="6" id="KW-1185">Reference proteome</keyword>
<dbReference type="PANTHER" id="PTHR11559">
    <property type="entry name" value="CARBOXYLESTERASE"/>
    <property type="match status" value="1"/>
</dbReference>
<dbReference type="InterPro" id="IPR029058">
    <property type="entry name" value="AB_hydrolase_fold"/>
</dbReference>
<evidence type="ECO:0000256" key="3">
    <source>
        <dbReference type="RuleBase" id="RU361235"/>
    </source>
</evidence>
<evidence type="ECO:0000313" key="5">
    <source>
        <dbReference type="EMBL" id="GAA4401455.1"/>
    </source>
</evidence>
<accession>A0ABP8K6K5</accession>
<sequence>MKTILPVFGLALLLFIGVVAFAPVTGELDTVNVTGGRISGTTNKNGDVRSFKGIPFAAPPVGNLRWKAPQPVVPWSGVRKADTYGPSPMQNSPSPFGPWSAEYLIPKEPISEDCLYLNVWSGAKSAKEKRPVLVWIYGGGFNSGGTAVPIYDGEATAKKGIVYVSVNYRVGPFGFFSHPELSKESGHNASGNYGLMDQIAALQWVKQNIAQFGGDPNNVTIAGQSAGSMSVSCLVASPLAKGLFNKAIAQSGAGFGRRYLPLQQAEESGLKTMQTLGASSLAELRAKPADEILKKAQGRGVVIDGYVLPQPIADIFAAGKQNNVALLTGWNQDEGLTGAPKSADEFRKQLEQQYGTDAQALLQHYPAGTDAEAAKSQNHLSRDMTFGAQNYAWANVASNQGRKVYVYRFTRVLPATGEYAKYGAFHTGEVAYAYDNLKFIDHTLRPLEAADTELARYISSYWANFIKTGNPNGNGLPPWPAYSTNDKQVMMLGDMVSARPLPDAAALDFLSVLMSKAQPNRTN</sequence>
<dbReference type="Pfam" id="PF00135">
    <property type="entry name" value="COesterase"/>
    <property type="match status" value="1"/>
</dbReference>
<dbReference type="InterPro" id="IPR019826">
    <property type="entry name" value="Carboxylesterase_B_AS"/>
</dbReference>
<protein>
    <recommendedName>
        <fullName evidence="3">Carboxylic ester hydrolase</fullName>
        <ecNumber evidence="3">3.1.1.-</ecNumber>
    </recommendedName>
</protein>
<name>A0ABP8K6K5_9BACT</name>
<comment type="similarity">
    <text evidence="1 3">Belongs to the type-B carboxylesterase/lipase family.</text>
</comment>
<comment type="caution">
    <text evidence="5">The sequence shown here is derived from an EMBL/GenBank/DDBJ whole genome shotgun (WGS) entry which is preliminary data.</text>
</comment>
<reference evidence="6" key="1">
    <citation type="journal article" date="2019" name="Int. J. Syst. Evol. Microbiol.">
        <title>The Global Catalogue of Microorganisms (GCM) 10K type strain sequencing project: providing services to taxonomists for standard genome sequencing and annotation.</title>
        <authorList>
            <consortium name="The Broad Institute Genomics Platform"/>
            <consortium name="The Broad Institute Genome Sequencing Center for Infectious Disease"/>
            <person name="Wu L."/>
            <person name="Ma J."/>
        </authorList>
    </citation>
    <scope>NUCLEOTIDE SEQUENCE [LARGE SCALE GENOMIC DNA]</scope>
    <source>
        <strain evidence="6">JCM 17925</strain>
    </source>
</reference>
<evidence type="ECO:0000256" key="2">
    <source>
        <dbReference type="ARBA" id="ARBA00022801"/>
    </source>
</evidence>
<dbReference type="PROSITE" id="PS00122">
    <property type="entry name" value="CARBOXYLESTERASE_B_1"/>
    <property type="match status" value="1"/>
</dbReference>
<evidence type="ECO:0000259" key="4">
    <source>
        <dbReference type="Pfam" id="PF00135"/>
    </source>
</evidence>
<dbReference type="RefSeq" id="WP_345265666.1">
    <property type="nucleotide sequence ID" value="NZ_BAABHB010000002.1"/>
</dbReference>
<dbReference type="Proteomes" id="UP001500936">
    <property type="component" value="Unassembled WGS sequence"/>
</dbReference>
<feature type="domain" description="Carboxylesterase type B" evidence="4">
    <location>
        <begin position="30"/>
        <end position="496"/>
    </location>
</feature>
<evidence type="ECO:0000313" key="6">
    <source>
        <dbReference type="Proteomes" id="UP001500936"/>
    </source>
</evidence>
<dbReference type="EMBL" id="BAABHB010000002">
    <property type="protein sequence ID" value="GAA4401455.1"/>
    <property type="molecule type" value="Genomic_DNA"/>
</dbReference>
<dbReference type="Gene3D" id="3.40.50.1820">
    <property type="entry name" value="alpha/beta hydrolase"/>
    <property type="match status" value="1"/>
</dbReference>
<proteinExistence type="inferred from homology"/>
<dbReference type="InterPro" id="IPR002018">
    <property type="entry name" value="CarbesteraseB"/>
</dbReference>
<dbReference type="EC" id="3.1.1.-" evidence="3"/>
<gene>
    <name evidence="5" type="ORF">GCM10023187_15640</name>
</gene>